<dbReference type="AlphaFoldDB" id="A0A2G9QEB5"/>
<gene>
    <name evidence="1" type="ORF">AB205_0020570</name>
</gene>
<evidence type="ECO:0000313" key="2">
    <source>
        <dbReference type="Proteomes" id="UP000228934"/>
    </source>
</evidence>
<protein>
    <submittedName>
        <fullName evidence="1">Uncharacterized protein</fullName>
    </submittedName>
</protein>
<reference evidence="2" key="1">
    <citation type="journal article" date="2017" name="Nat. Commun.">
        <title>The North American bullfrog draft genome provides insight into hormonal regulation of long noncoding RNA.</title>
        <authorList>
            <person name="Hammond S.A."/>
            <person name="Warren R.L."/>
            <person name="Vandervalk B.P."/>
            <person name="Kucuk E."/>
            <person name="Khan H."/>
            <person name="Gibb E.A."/>
            <person name="Pandoh P."/>
            <person name="Kirk H."/>
            <person name="Zhao Y."/>
            <person name="Jones M."/>
            <person name="Mungall A.J."/>
            <person name="Coope R."/>
            <person name="Pleasance S."/>
            <person name="Moore R.A."/>
            <person name="Holt R.A."/>
            <person name="Round J.M."/>
            <person name="Ohora S."/>
            <person name="Walle B.V."/>
            <person name="Veldhoen N."/>
            <person name="Helbing C.C."/>
            <person name="Birol I."/>
        </authorList>
    </citation>
    <scope>NUCLEOTIDE SEQUENCE [LARGE SCALE GENOMIC DNA]</scope>
</reference>
<proteinExistence type="predicted"/>
<evidence type="ECO:0000313" key="1">
    <source>
        <dbReference type="EMBL" id="PIO13938.1"/>
    </source>
</evidence>
<accession>A0A2G9QEB5</accession>
<dbReference type="EMBL" id="KZ015613">
    <property type="protein sequence ID" value="PIO13938.1"/>
    <property type="molecule type" value="Genomic_DNA"/>
</dbReference>
<name>A0A2G9QEB5_AQUCT</name>
<dbReference type="Proteomes" id="UP000228934">
    <property type="component" value="Unassembled WGS sequence"/>
</dbReference>
<keyword evidence="2" id="KW-1185">Reference proteome</keyword>
<sequence>MDSIMGTHQRDAPILWIPQRKITPSLTIIRKKN</sequence>
<organism evidence="1 2">
    <name type="scientific">Aquarana catesbeiana</name>
    <name type="common">American bullfrog</name>
    <name type="synonym">Rana catesbeiana</name>
    <dbReference type="NCBI Taxonomy" id="8400"/>
    <lineage>
        <taxon>Eukaryota</taxon>
        <taxon>Metazoa</taxon>
        <taxon>Chordata</taxon>
        <taxon>Craniata</taxon>
        <taxon>Vertebrata</taxon>
        <taxon>Euteleostomi</taxon>
        <taxon>Amphibia</taxon>
        <taxon>Batrachia</taxon>
        <taxon>Anura</taxon>
        <taxon>Neobatrachia</taxon>
        <taxon>Ranoidea</taxon>
        <taxon>Ranidae</taxon>
        <taxon>Aquarana</taxon>
    </lineage>
</organism>